<dbReference type="FunFam" id="3.40.50.2300:FF:000001">
    <property type="entry name" value="DNA-binding response regulator PhoB"/>
    <property type="match status" value="1"/>
</dbReference>
<evidence type="ECO:0000256" key="1">
    <source>
        <dbReference type="ARBA" id="ARBA00022553"/>
    </source>
</evidence>
<reference evidence="11" key="1">
    <citation type="journal article" date="2010" name="Stand. Genomic Sci.">
        <title>Complete genome sequence of Thermocrinis albus type strain (HI 11/12T).</title>
        <authorList>
            <person name="Wirth R."/>
            <person name="Sikorski J."/>
            <person name="Brambilla E."/>
            <person name="Misra M."/>
            <person name="Lapidus A."/>
            <person name="Copeland A."/>
            <person name="Nolan M."/>
            <person name="Lucas S."/>
            <person name="Chen F."/>
            <person name="Tice H."/>
            <person name="Cheng J.F."/>
            <person name="Han C."/>
            <person name="Detter J.C."/>
            <person name="Tapia R."/>
            <person name="Bruce D."/>
            <person name="Goodwin L."/>
            <person name="Pitluck S."/>
            <person name="Pati A."/>
            <person name="Anderson I."/>
            <person name="Ivanova N."/>
            <person name="Mavromatis K."/>
            <person name="Mikhailova N."/>
            <person name="Chen A."/>
            <person name="Palaniappan K."/>
            <person name="Bilek Y."/>
            <person name="Hader T."/>
            <person name="Land M."/>
            <person name="Hauser L."/>
            <person name="Chang Y.J."/>
            <person name="Jeffries C.D."/>
            <person name="Tindall B.J."/>
            <person name="Rohde M."/>
            <person name="Goker M."/>
            <person name="Bristow J."/>
            <person name="Eisen J.A."/>
            <person name="Markowitz V."/>
            <person name="Hugenholtz P."/>
            <person name="Kyrpides N.C."/>
            <person name="Klenk H.P."/>
        </authorList>
    </citation>
    <scope>NUCLEOTIDE SEQUENCE [LARGE SCALE GENOMIC DNA]</scope>
    <source>
        <strain evidence="11">DSM 14484 / JCM 11386 / HI 11/12</strain>
    </source>
</reference>
<organism evidence="10 11">
    <name type="scientific">Thermocrinis albus (strain DSM 14484 / JCM 11386 / HI 11/12)</name>
    <dbReference type="NCBI Taxonomy" id="638303"/>
    <lineage>
        <taxon>Bacteria</taxon>
        <taxon>Pseudomonadati</taxon>
        <taxon>Aquificota</taxon>
        <taxon>Aquificia</taxon>
        <taxon>Aquificales</taxon>
        <taxon>Aquificaceae</taxon>
        <taxon>Thermocrinis</taxon>
    </lineage>
</organism>
<evidence type="ECO:0000256" key="4">
    <source>
        <dbReference type="ARBA" id="ARBA00023125"/>
    </source>
</evidence>
<dbReference type="KEGG" id="tal:Thal_0320"/>
<gene>
    <name evidence="10" type="ordered locus">Thal_0320</name>
</gene>
<dbReference type="GO" id="GO:0032993">
    <property type="term" value="C:protein-DNA complex"/>
    <property type="evidence" value="ECO:0007669"/>
    <property type="project" value="TreeGrafter"/>
</dbReference>
<evidence type="ECO:0000256" key="5">
    <source>
        <dbReference type="ARBA" id="ARBA00023163"/>
    </source>
</evidence>
<dbReference type="GO" id="GO:0006355">
    <property type="term" value="P:regulation of DNA-templated transcription"/>
    <property type="evidence" value="ECO:0007669"/>
    <property type="project" value="InterPro"/>
</dbReference>
<dbReference type="FunFam" id="1.10.10.10:FF:000005">
    <property type="entry name" value="Two-component system response regulator"/>
    <property type="match status" value="1"/>
</dbReference>
<dbReference type="GO" id="GO:0005829">
    <property type="term" value="C:cytosol"/>
    <property type="evidence" value="ECO:0007669"/>
    <property type="project" value="TreeGrafter"/>
</dbReference>
<evidence type="ECO:0000256" key="3">
    <source>
        <dbReference type="ARBA" id="ARBA00023015"/>
    </source>
</evidence>
<dbReference type="InterPro" id="IPR036388">
    <property type="entry name" value="WH-like_DNA-bd_sf"/>
</dbReference>
<dbReference type="AlphaFoldDB" id="D3SP68"/>
<proteinExistence type="predicted"/>
<dbReference type="InterPro" id="IPR039420">
    <property type="entry name" value="WalR-like"/>
</dbReference>
<dbReference type="OrthoDB" id="9790454at2"/>
<dbReference type="PANTHER" id="PTHR48111:SF22">
    <property type="entry name" value="REGULATOR OF RPOS"/>
    <property type="match status" value="1"/>
</dbReference>
<evidence type="ECO:0000256" key="7">
    <source>
        <dbReference type="PROSITE-ProRule" id="PRU01091"/>
    </source>
</evidence>
<dbReference type="Pfam" id="PF00072">
    <property type="entry name" value="Response_reg"/>
    <property type="match status" value="1"/>
</dbReference>
<keyword evidence="2" id="KW-0902">Two-component regulatory system</keyword>
<dbReference type="CDD" id="cd00383">
    <property type="entry name" value="trans_reg_C"/>
    <property type="match status" value="1"/>
</dbReference>
<evidence type="ECO:0000256" key="2">
    <source>
        <dbReference type="ARBA" id="ARBA00023012"/>
    </source>
</evidence>
<dbReference type="CDD" id="cd17624">
    <property type="entry name" value="REC_OmpR_PmrA-like"/>
    <property type="match status" value="1"/>
</dbReference>
<feature type="domain" description="OmpR/PhoB-type" evidence="9">
    <location>
        <begin position="123"/>
        <end position="220"/>
    </location>
</feature>
<dbReference type="eggNOG" id="COG0745">
    <property type="taxonomic scope" value="Bacteria"/>
</dbReference>
<evidence type="ECO:0000259" key="8">
    <source>
        <dbReference type="PROSITE" id="PS50110"/>
    </source>
</evidence>
<dbReference type="SMART" id="SM00448">
    <property type="entry name" value="REC"/>
    <property type="match status" value="1"/>
</dbReference>
<dbReference type="GO" id="GO:0000976">
    <property type="term" value="F:transcription cis-regulatory region binding"/>
    <property type="evidence" value="ECO:0007669"/>
    <property type="project" value="TreeGrafter"/>
</dbReference>
<dbReference type="EMBL" id="CP001931">
    <property type="protein sequence ID" value="ADC88955.1"/>
    <property type="molecule type" value="Genomic_DNA"/>
</dbReference>
<evidence type="ECO:0000259" key="9">
    <source>
        <dbReference type="PROSITE" id="PS51755"/>
    </source>
</evidence>
<dbReference type="PROSITE" id="PS50110">
    <property type="entry name" value="RESPONSE_REGULATORY"/>
    <property type="match status" value="1"/>
</dbReference>
<protein>
    <submittedName>
        <fullName evidence="10">Two component transcriptional regulator, winged helix family</fullName>
    </submittedName>
</protein>
<evidence type="ECO:0000256" key="6">
    <source>
        <dbReference type="PROSITE-ProRule" id="PRU00169"/>
    </source>
</evidence>
<keyword evidence="4 7" id="KW-0238">DNA-binding</keyword>
<dbReference type="RefSeq" id="WP_012991362.1">
    <property type="nucleotide sequence ID" value="NC_013894.1"/>
</dbReference>
<dbReference type="Pfam" id="PF00486">
    <property type="entry name" value="Trans_reg_C"/>
    <property type="match status" value="1"/>
</dbReference>
<dbReference type="Gene3D" id="3.40.50.2300">
    <property type="match status" value="1"/>
</dbReference>
<keyword evidence="11" id="KW-1185">Reference proteome</keyword>
<dbReference type="SUPFAM" id="SSF52172">
    <property type="entry name" value="CheY-like"/>
    <property type="match status" value="1"/>
</dbReference>
<sequence length="226" mass="26135">MPRILLVEDDLYLGQMMVEGLRHEGFTVEWVQDGFTALRRVVEENYDLVILDIMLPKFDGMKVCRKIRETKDIPVIMVTARSQIEDKVEGLSAGADDYITKPFSFKELSARIQAVLRRYRKKEGVIMVGDLRIDPSAVEVTYRGQKIHLTRREFELLKLLAENANRVVSREEIYAKVWGYSHEEGSNIVDVYIKNLRNKLGDKPPRLIQTVRGYGYILRTEDVGQT</sequence>
<feature type="modified residue" description="4-aspartylphosphate" evidence="6">
    <location>
        <position position="52"/>
    </location>
</feature>
<evidence type="ECO:0000313" key="10">
    <source>
        <dbReference type="EMBL" id="ADC88955.1"/>
    </source>
</evidence>
<keyword evidence="1 6" id="KW-0597">Phosphoprotein</keyword>
<dbReference type="InterPro" id="IPR001867">
    <property type="entry name" value="OmpR/PhoB-type_DNA-bd"/>
</dbReference>
<dbReference type="STRING" id="638303.Thal_0320"/>
<dbReference type="Gene3D" id="6.10.250.690">
    <property type="match status" value="1"/>
</dbReference>
<dbReference type="InterPro" id="IPR001789">
    <property type="entry name" value="Sig_transdc_resp-reg_receiver"/>
</dbReference>
<dbReference type="Proteomes" id="UP000002043">
    <property type="component" value="Chromosome"/>
</dbReference>
<feature type="domain" description="Response regulatory" evidence="8">
    <location>
        <begin position="3"/>
        <end position="116"/>
    </location>
</feature>
<evidence type="ECO:0000313" key="11">
    <source>
        <dbReference type="Proteomes" id="UP000002043"/>
    </source>
</evidence>
<dbReference type="HOGENOM" id="CLU_000445_30_4_0"/>
<dbReference type="SMART" id="SM00862">
    <property type="entry name" value="Trans_reg_C"/>
    <property type="match status" value="1"/>
</dbReference>
<dbReference type="PANTHER" id="PTHR48111">
    <property type="entry name" value="REGULATOR OF RPOS"/>
    <property type="match status" value="1"/>
</dbReference>
<keyword evidence="3" id="KW-0805">Transcription regulation</keyword>
<dbReference type="Gene3D" id="1.10.10.10">
    <property type="entry name" value="Winged helix-like DNA-binding domain superfamily/Winged helix DNA-binding domain"/>
    <property type="match status" value="1"/>
</dbReference>
<feature type="DNA-binding region" description="OmpR/PhoB-type" evidence="7">
    <location>
        <begin position="123"/>
        <end position="220"/>
    </location>
</feature>
<dbReference type="GO" id="GO:0000156">
    <property type="term" value="F:phosphorelay response regulator activity"/>
    <property type="evidence" value="ECO:0007669"/>
    <property type="project" value="TreeGrafter"/>
</dbReference>
<dbReference type="PROSITE" id="PS51755">
    <property type="entry name" value="OMPR_PHOB"/>
    <property type="match status" value="1"/>
</dbReference>
<dbReference type="InterPro" id="IPR011006">
    <property type="entry name" value="CheY-like_superfamily"/>
</dbReference>
<accession>D3SP68</accession>
<keyword evidence="5" id="KW-0804">Transcription</keyword>
<name>D3SP68_THEAH</name>